<dbReference type="Proteomes" id="UP001054945">
    <property type="component" value="Unassembled WGS sequence"/>
</dbReference>
<sequence length="42" mass="4457">KIELDEIAPGTHLPGPSSSSSSACINFTNPSQLRPLPEYNMG</sequence>
<feature type="compositionally biased region" description="Polar residues" evidence="1">
    <location>
        <begin position="23"/>
        <end position="32"/>
    </location>
</feature>
<keyword evidence="3" id="KW-1185">Reference proteome</keyword>
<feature type="region of interest" description="Disordered" evidence="1">
    <location>
        <begin position="1"/>
        <end position="42"/>
    </location>
</feature>
<name>A0AAV4X3E9_CAEEX</name>
<dbReference type="AlphaFoldDB" id="A0AAV4X3E9"/>
<evidence type="ECO:0000313" key="3">
    <source>
        <dbReference type="Proteomes" id="UP001054945"/>
    </source>
</evidence>
<feature type="non-terminal residue" evidence="2">
    <location>
        <position position="1"/>
    </location>
</feature>
<comment type="caution">
    <text evidence="2">The sequence shown here is derived from an EMBL/GenBank/DDBJ whole genome shotgun (WGS) entry which is preliminary data.</text>
</comment>
<gene>
    <name evidence="2" type="ORF">CEXT_448661</name>
</gene>
<protein>
    <submittedName>
        <fullName evidence="2">Uncharacterized protein</fullName>
    </submittedName>
</protein>
<proteinExistence type="predicted"/>
<evidence type="ECO:0000313" key="2">
    <source>
        <dbReference type="EMBL" id="GIY89692.1"/>
    </source>
</evidence>
<dbReference type="EMBL" id="BPLR01017244">
    <property type="protein sequence ID" value="GIY89692.1"/>
    <property type="molecule type" value="Genomic_DNA"/>
</dbReference>
<reference evidence="2 3" key="1">
    <citation type="submission" date="2021-06" db="EMBL/GenBank/DDBJ databases">
        <title>Caerostris extrusa draft genome.</title>
        <authorList>
            <person name="Kono N."/>
            <person name="Arakawa K."/>
        </authorList>
    </citation>
    <scope>NUCLEOTIDE SEQUENCE [LARGE SCALE GENOMIC DNA]</scope>
</reference>
<organism evidence="2 3">
    <name type="scientific">Caerostris extrusa</name>
    <name type="common">Bark spider</name>
    <name type="synonym">Caerostris bankana</name>
    <dbReference type="NCBI Taxonomy" id="172846"/>
    <lineage>
        <taxon>Eukaryota</taxon>
        <taxon>Metazoa</taxon>
        <taxon>Ecdysozoa</taxon>
        <taxon>Arthropoda</taxon>
        <taxon>Chelicerata</taxon>
        <taxon>Arachnida</taxon>
        <taxon>Araneae</taxon>
        <taxon>Araneomorphae</taxon>
        <taxon>Entelegynae</taxon>
        <taxon>Araneoidea</taxon>
        <taxon>Araneidae</taxon>
        <taxon>Caerostris</taxon>
    </lineage>
</organism>
<accession>A0AAV4X3E9</accession>
<evidence type="ECO:0000256" key="1">
    <source>
        <dbReference type="SAM" id="MobiDB-lite"/>
    </source>
</evidence>